<dbReference type="Pfam" id="PF14500">
    <property type="entry name" value="MMS19_N"/>
    <property type="match status" value="1"/>
</dbReference>
<evidence type="ECO:0000256" key="2">
    <source>
        <dbReference type="ARBA" id="ARBA00009340"/>
    </source>
</evidence>
<evidence type="ECO:0000256" key="5">
    <source>
        <dbReference type="RuleBase" id="RU367072"/>
    </source>
</evidence>
<evidence type="ECO:0000313" key="9">
    <source>
        <dbReference type="Proteomes" id="UP001203852"/>
    </source>
</evidence>
<evidence type="ECO:0000313" key="8">
    <source>
        <dbReference type="EMBL" id="KAI1612162.1"/>
    </source>
</evidence>
<keyword evidence="5" id="KW-0227">DNA damage</keyword>
<gene>
    <name evidence="8" type="ORF">EDD36DRAFT_440358</name>
</gene>
<reference evidence="8" key="1">
    <citation type="journal article" date="2022" name="bioRxiv">
        <title>Deciphering the potential niche of two novel black yeast fungi from a biological soil crust based on their genomes, phenotypes, and melanin regulation.</title>
        <authorList>
            <consortium name="DOE Joint Genome Institute"/>
            <person name="Carr E.C."/>
            <person name="Barton Q."/>
            <person name="Grambo S."/>
            <person name="Sullivan M."/>
            <person name="Renfro C.M."/>
            <person name="Kuo A."/>
            <person name="Pangilinan J."/>
            <person name="Lipzen A."/>
            <person name="Keymanesh K."/>
            <person name="Savage E."/>
            <person name="Barry K."/>
            <person name="Grigoriev I.V."/>
            <person name="Riekhof W.R."/>
            <person name="Harris S.S."/>
        </authorList>
    </citation>
    <scope>NUCLEOTIDE SEQUENCE</scope>
    <source>
        <strain evidence="8">JF 03-4F</strain>
    </source>
</reference>
<dbReference type="InterPro" id="IPR039920">
    <property type="entry name" value="MMS19"/>
</dbReference>
<organism evidence="8 9">
    <name type="scientific">Exophiala viscosa</name>
    <dbReference type="NCBI Taxonomy" id="2486360"/>
    <lineage>
        <taxon>Eukaryota</taxon>
        <taxon>Fungi</taxon>
        <taxon>Dikarya</taxon>
        <taxon>Ascomycota</taxon>
        <taxon>Pezizomycotina</taxon>
        <taxon>Eurotiomycetes</taxon>
        <taxon>Chaetothyriomycetidae</taxon>
        <taxon>Chaetothyriales</taxon>
        <taxon>Herpotrichiellaceae</taxon>
        <taxon>Exophiala</taxon>
    </lineage>
</organism>
<feature type="domain" description="MMS19 N-terminal" evidence="7">
    <location>
        <begin position="59"/>
        <end position="316"/>
    </location>
</feature>
<dbReference type="GO" id="GO:0005634">
    <property type="term" value="C:nucleus"/>
    <property type="evidence" value="ECO:0007669"/>
    <property type="project" value="UniProtKB-SubCell"/>
</dbReference>
<evidence type="ECO:0000256" key="3">
    <source>
        <dbReference type="ARBA" id="ARBA00022737"/>
    </source>
</evidence>
<keyword evidence="5" id="KW-0234">DNA repair</keyword>
<keyword evidence="4 5" id="KW-0539">Nucleus</keyword>
<dbReference type="SUPFAM" id="SSF48371">
    <property type="entry name" value="ARM repeat"/>
    <property type="match status" value="1"/>
</dbReference>
<comment type="caution">
    <text evidence="8">The sequence shown here is derived from an EMBL/GenBank/DDBJ whole genome shotgun (WGS) entry which is preliminary data.</text>
</comment>
<name>A0AAN6DV35_9EURO</name>
<dbReference type="PANTHER" id="PTHR12891:SF0">
    <property type="entry name" value="MMS19 NUCLEOTIDE EXCISION REPAIR PROTEIN HOMOLOG"/>
    <property type="match status" value="1"/>
</dbReference>
<dbReference type="InterPro" id="IPR024687">
    <property type="entry name" value="MMS19_C"/>
</dbReference>
<dbReference type="GO" id="GO:0051604">
    <property type="term" value="P:protein maturation"/>
    <property type="evidence" value="ECO:0007669"/>
    <property type="project" value="UniProtKB-UniRule"/>
</dbReference>
<protein>
    <recommendedName>
        <fullName evidence="5">MMS19 nucleotide excision repair protein</fullName>
    </recommendedName>
</protein>
<feature type="domain" description="MMS19 C-terminal" evidence="6">
    <location>
        <begin position="561"/>
        <end position="1010"/>
    </location>
</feature>
<evidence type="ECO:0000259" key="6">
    <source>
        <dbReference type="Pfam" id="PF12460"/>
    </source>
</evidence>
<accession>A0AAN6DV35</accession>
<dbReference type="GO" id="GO:0006281">
    <property type="term" value="P:DNA repair"/>
    <property type="evidence" value="ECO:0007669"/>
    <property type="project" value="UniProtKB-UniRule"/>
</dbReference>
<proteinExistence type="inferred from homology"/>
<dbReference type="Proteomes" id="UP001203852">
    <property type="component" value="Unassembled WGS sequence"/>
</dbReference>
<dbReference type="AlphaFoldDB" id="A0AAN6DV35"/>
<dbReference type="GO" id="GO:0016226">
    <property type="term" value="P:iron-sulfur cluster assembly"/>
    <property type="evidence" value="ECO:0007669"/>
    <property type="project" value="UniProtKB-UniRule"/>
</dbReference>
<evidence type="ECO:0000259" key="7">
    <source>
        <dbReference type="Pfam" id="PF14500"/>
    </source>
</evidence>
<dbReference type="Gene3D" id="1.25.10.10">
    <property type="entry name" value="Leucine-rich Repeat Variant"/>
    <property type="match status" value="4"/>
</dbReference>
<evidence type="ECO:0000256" key="4">
    <source>
        <dbReference type="ARBA" id="ARBA00023242"/>
    </source>
</evidence>
<dbReference type="GO" id="GO:0097361">
    <property type="term" value="C:cytosolic [4Fe-4S] assembly targeting complex"/>
    <property type="evidence" value="ECO:0007669"/>
    <property type="project" value="UniProtKB-UniRule"/>
</dbReference>
<sequence length="1070" mass="118586">MSNSHFFPIAPPKSPCIMAQSDARNYVLAIESNRQEAAQIAQSAAQKLESRQITLIELVQSLGEYINDEDGKIRDRALSYLVAVISSLAPKFLSRQQIQVLCQFLCDRIEDGGAIDGLSKLQSLDRFTTDMAQSVVRAIFQHFSDLQTRNQAGRYRVLQLLNELLERHRKAVRDMGDESLVGIVELVAGEKDPRNLMLIFSMLRVLMIEWDITKHVEIMFDSVYAYFPITFRPPPNDPYGITAQDLKDRLRDCLASTGAFAPHTFPNMFDRLDSTSTTVKKDVLQTLAACAKNYDAATISQYSITLWDTVKFEVLQAQEPELAEEALSVLKGIAECLSQDVQPLLQYLKPINKECLEHLQEPASRQAKASGDILKAVASASIQSFEVVIQAIGPSLFTIYQSGQGLVHQRGVLDVANQLFEASIEVHGSWTKPSSKNPSGQETLIGDFKDQFVAIYSQALMGTVKEEVSFRLTAATGLLLISQMNSMLSDDEIGLFVQYFDDIVLKEESYGRDELKRKAMSALAEISQFKPSLISNVTFPAFMARLPDSEEDAQSGDYRPVLKGLAEISIEKEPLSTLMRRLLNKLDSLLNSDDRQTYPYTCAILGTILYVLNRVASSQNTILDQYYERVVVGLCRRTTQSRNGPLTNENVLDLVGRLVNLIVRHSSVEHVQKAAADIYLLFRDIQSGGKPPEVIKLLEPPTVTLLSTWLLAAIPRKTQSKVLMKDQIPKIIDELISFASSKSSALAITQSCLSQISLYVNKHLDNADLTLIDTLLSERLSALKEAPMDEAETPDFNIRLCFSVIKALTLRLAPKTNDYLTNLVDLLAESRYPHDVSSKAAMGFATLLAPDDILSKQNGAQIRLLAPQRVFQILTPLISERFRASQTPSEKENYLISLSGVLAHVPSDIVMPELPTLLPLLLQSLDIADQAVKVATLETLAVVISNNPVALEDSGHIPALVKRLVAVASVPKHKQKQTQLANQKSSAAAAAQHNLPKIRRLATRCLTLLPNYVTGGAGRTNPLIVLKREVLHGLMNVLDDVKRDVRKEAVDARAAWLRGVDDAADDDDDD</sequence>
<dbReference type="PANTHER" id="PTHR12891">
    <property type="entry name" value="DNA REPAIR/TRANSCRIPTION PROTEIN MET18/MMS19"/>
    <property type="match status" value="1"/>
</dbReference>
<dbReference type="InterPro" id="IPR029240">
    <property type="entry name" value="MMS19_N"/>
</dbReference>
<dbReference type="EMBL" id="MU404355">
    <property type="protein sequence ID" value="KAI1612162.1"/>
    <property type="molecule type" value="Genomic_DNA"/>
</dbReference>
<keyword evidence="3" id="KW-0677">Repeat</keyword>
<comment type="subcellular location">
    <subcellularLocation>
        <location evidence="1 5">Nucleus</location>
    </subcellularLocation>
</comment>
<evidence type="ECO:0000256" key="1">
    <source>
        <dbReference type="ARBA" id="ARBA00004123"/>
    </source>
</evidence>
<dbReference type="InterPro" id="IPR011989">
    <property type="entry name" value="ARM-like"/>
</dbReference>
<comment type="function">
    <text evidence="5">Key component of the cytosolic iron-sulfur protein assembly (CIA) complex, a multiprotein complex that mediates the incorporation of iron-sulfur cluster into apoproteins specifically involved in DNA metabolism and genomic integrity. In the CIA complex, MMS19 acts as an adapter between early-acting CIA components and a subset of cellular target iron-sulfur proteins.</text>
</comment>
<dbReference type="InterPro" id="IPR016024">
    <property type="entry name" value="ARM-type_fold"/>
</dbReference>
<keyword evidence="9" id="KW-1185">Reference proteome</keyword>
<dbReference type="Pfam" id="PF12460">
    <property type="entry name" value="MMS19_C"/>
    <property type="match status" value="1"/>
</dbReference>
<comment type="similarity">
    <text evidence="2 5">Belongs to the MET18/MMS19 family.</text>
</comment>